<organism evidence="2 3">
    <name type="scientific">Necator americanus</name>
    <name type="common">Human hookworm</name>
    <dbReference type="NCBI Taxonomy" id="51031"/>
    <lineage>
        <taxon>Eukaryota</taxon>
        <taxon>Metazoa</taxon>
        <taxon>Ecdysozoa</taxon>
        <taxon>Nematoda</taxon>
        <taxon>Chromadorea</taxon>
        <taxon>Rhabditida</taxon>
        <taxon>Rhabditina</taxon>
        <taxon>Rhabditomorpha</taxon>
        <taxon>Strongyloidea</taxon>
        <taxon>Ancylostomatidae</taxon>
        <taxon>Bunostominae</taxon>
        <taxon>Necator</taxon>
    </lineage>
</organism>
<dbReference type="Proteomes" id="UP001303046">
    <property type="component" value="Unassembled WGS sequence"/>
</dbReference>
<keyword evidence="3" id="KW-1185">Reference proteome</keyword>
<name>A0ABR1CSZ1_NECAM</name>
<comment type="caution">
    <text evidence="2">The sequence shown here is derived from an EMBL/GenBank/DDBJ whole genome shotgun (WGS) entry which is preliminary data.</text>
</comment>
<reference evidence="2 3" key="1">
    <citation type="submission" date="2023-08" db="EMBL/GenBank/DDBJ databases">
        <title>A Necator americanus chromosomal reference genome.</title>
        <authorList>
            <person name="Ilik V."/>
            <person name="Petrzelkova K.J."/>
            <person name="Pardy F."/>
            <person name="Fuh T."/>
            <person name="Niatou-Singa F.S."/>
            <person name="Gouil Q."/>
            <person name="Baker L."/>
            <person name="Ritchie M.E."/>
            <person name="Jex A.R."/>
            <person name="Gazzola D."/>
            <person name="Li H."/>
            <person name="Toshio Fujiwara R."/>
            <person name="Zhan B."/>
            <person name="Aroian R.V."/>
            <person name="Pafco B."/>
            <person name="Schwarz E.M."/>
        </authorList>
    </citation>
    <scope>NUCLEOTIDE SEQUENCE [LARGE SCALE GENOMIC DNA]</scope>
    <source>
        <strain evidence="2 3">Aroian</strain>
        <tissue evidence="2">Whole animal</tissue>
    </source>
</reference>
<proteinExistence type="predicted"/>
<dbReference type="EMBL" id="JAVFWL010000003">
    <property type="protein sequence ID" value="KAK6740813.1"/>
    <property type="molecule type" value="Genomic_DNA"/>
</dbReference>
<evidence type="ECO:0000313" key="2">
    <source>
        <dbReference type="EMBL" id="KAK6740813.1"/>
    </source>
</evidence>
<feature type="signal peptide" evidence="1">
    <location>
        <begin position="1"/>
        <end position="23"/>
    </location>
</feature>
<accession>A0ABR1CSZ1</accession>
<feature type="chain" id="PRO_5046698575" evidence="1">
    <location>
        <begin position="24"/>
        <end position="69"/>
    </location>
</feature>
<keyword evidence="1" id="KW-0732">Signal</keyword>
<sequence>MIGLLCLMFSIFLTSKMSPAIESKEPTSESSTWSKALYDRETCGLPGPNYVKNENDKLHGFPFSASYIA</sequence>
<gene>
    <name evidence="2" type="primary">Necator_chrIII.g9722</name>
    <name evidence="2" type="ORF">RB195_008957</name>
</gene>
<evidence type="ECO:0000313" key="3">
    <source>
        <dbReference type="Proteomes" id="UP001303046"/>
    </source>
</evidence>
<protein>
    <submittedName>
        <fullName evidence="2">Uncharacterized protein</fullName>
    </submittedName>
</protein>
<evidence type="ECO:0000256" key="1">
    <source>
        <dbReference type="SAM" id="SignalP"/>
    </source>
</evidence>